<dbReference type="EMBL" id="NCKU01018373">
    <property type="protein sequence ID" value="RWR98849.1"/>
    <property type="molecule type" value="Genomic_DNA"/>
</dbReference>
<dbReference type="AlphaFoldDB" id="A0A3S3NGJ0"/>
<sequence>SYDGKGAKPIAATPSANSWLSGQHKFVSGKRYIQYIHLRTNMLPCAANSHRDGSDAPCRFCNGAINRETLDHILQVCPATHGVRIKRHNRVVDLLEKELRKRGWSTRREGDFALVIDVAVPSEKDSTNFNKRYRLKKEKYEGIRRRVQDLVGTGQVECAGFVVGARGAICTETKALLERLKLSSGLEIRHLQARSKQTERGTWTMRIRDIADMTKSPGNGQRGKGSRWASNRKGTEKDVYYAKAQDLWKKNRKHLFSWISKGMPQEEVCRLQKEEVERFWGRLFNKSPYCETSSTQCSQRSEVLTFVFDPLSTDEVEQGLKMQRHKAPGCDGLTYEHLKTLDIEALRTFLHIVMWAGEVPRIFKENRT</sequence>
<reference evidence="1 2" key="1">
    <citation type="journal article" date="2018" name="Gigascience">
        <title>Genomes of trombidid mites reveal novel predicted allergens and laterally-transferred genes associated with secondary metabolism.</title>
        <authorList>
            <person name="Dong X."/>
            <person name="Chaisiri K."/>
            <person name="Xia D."/>
            <person name="Armstrong S.D."/>
            <person name="Fang Y."/>
            <person name="Donnelly M.J."/>
            <person name="Kadowaki T."/>
            <person name="McGarry J.W."/>
            <person name="Darby A.C."/>
            <person name="Makepeace B.L."/>
        </authorList>
    </citation>
    <scope>NUCLEOTIDE SEQUENCE [LARGE SCALE GENOMIC DNA]</scope>
    <source>
        <strain evidence="1">UoL-WK</strain>
    </source>
</reference>
<dbReference type="GO" id="GO:0003964">
    <property type="term" value="F:RNA-directed DNA polymerase activity"/>
    <property type="evidence" value="ECO:0007669"/>
    <property type="project" value="UniProtKB-KW"/>
</dbReference>
<name>A0A3S3NGJ0_9ACAR</name>
<dbReference type="OrthoDB" id="6537830at2759"/>
<feature type="non-terminal residue" evidence="1">
    <location>
        <position position="1"/>
    </location>
</feature>
<feature type="non-terminal residue" evidence="1">
    <location>
        <position position="368"/>
    </location>
</feature>
<evidence type="ECO:0000313" key="1">
    <source>
        <dbReference type="EMBL" id="RWR98849.1"/>
    </source>
</evidence>
<dbReference type="Proteomes" id="UP000285301">
    <property type="component" value="Unassembled WGS sequence"/>
</dbReference>
<comment type="caution">
    <text evidence="1">The sequence shown here is derived from an EMBL/GenBank/DDBJ whole genome shotgun (WGS) entry which is preliminary data.</text>
</comment>
<gene>
    <name evidence="1" type="ORF">B4U79_02929</name>
</gene>
<keyword evidence="1" id="KW-0548">Nucleotidyltransferase</keyword>
<proteinExistence type="predicted"/>
<keyword evidence="2" id="KW-1185">Reference proteome</keyword>
<keyword evidence="1" id="KW-0695">RNA-directed DNA polymerase</keyword>
<accession>A0A3S3NGJ0</accession>
<protein>
    <submittedName>
        <fullName evidence="1">Reverse transcriptase-like protein</fullName>
    </submittedName>
</protein>
<dbReference type="STRING" id="1965070.A0A3S3NGJ0"/>
<evidence type="ECO:0000313" key="2">
    <source>
        <dbReference type="Proteomes" id="UP000285301"/>
    </source>
</evidence>
<keyword evidence="1" id="KW-0808">Transferase</keyword>
<organism evidence="1 2">
    <name type="scientific">Dinothrombium tinctorium</name>
    <dbReference type="NCBI Taxonomy" id="1965070"/>
    <lineage>
        <taxon>Eukaryota</taxon>
        <taxon>Metazoa</taxon>
        <taxon>Ecdysozoa</taxon>
        <taxon>Arthropoda</taxon>
        <taxon>Chelicerata</taxon>
        <taxon>Arachnida</taxon>
        <taxon>Acari</taxon>
        <taxon>Acariformes</taxon>
        <taxon>Trombidiformes</taxon>
        <taxon>Prostigmata</taxon>
        <taxon>Anystina</taxon>
        <taxon>Parasitengona</taxon>
        <taxon>Trombidioidea</taxon>
        <taxon>Trombidiidae</taxon>
        <taxon>Dinothrombium</taxon>
    </lineage>
</organism>